<dbReference type="KEGG" id="lsm:121125917"/>
<dbReference type="OrthoDB" id="10431304at2759"/>
<sequence length="185" mass="21483">MSNEAGKILLAILHGKPIPSSQRRHRTPFSGFQDPFAGDPYIKSNHHPLPFFRVPQAPSHLQNSQHSHQHQHHYPHQPSLQAFHPHSGSSNSFPISQRSTGYDVNYSKPTRRYTRETMLSYADSDTSRRIPRRLELAFEMYPSIRRKRFGDLMNPYYYDPASAYSLGPTQLWDSELQQWVVMGHK</sequence>
<organism evidence="2">
    <name type="scientific">Lepeophtheirus salmonis</name>
    <name type="common">Salmon louse</name>
    <name type="synonym">Caligus salmonis</name>
    <dbReference type="NCBI Taxonomy" id="72036"/>
    <lineage>
        <taxon>Eukaryota</taxon>
        <taxon>Metazoa</taxon>
        <taxon>Ecdysozoa</taxon>
        <taxon>Arthropoda</taxon>
        <taxon>Crustacea</taxon>
        <taxon>Multicrustacea</taxon>
        <taxon>Hexanauplia</taxon>
        <taxon>Copepoda</taxon>
        <taxon>Siphonostomatoida</taxon>
        <taxon>Caligidae</taxon>
        <taxon>Lepeophtheirus</taxon>
    </lineage>
</organism>
<evidence type="ECO:0000313" key="2">
    <source>
        <dbReference type="EMBL" id="CDW24947.1"/>
    </source>
</evidence>
<feature type="region of interest" description="Disordered" evidence="1">
    <location>
        <begin position="54"/>
        <end position="108"/>
    </location>
</feature>
<reference evidence="2" key="1">
    <citation type="submission" date="2014-05" db="EMBL/GenBank/DDBJ databases">
        <authorList>
            <person name="Chronopoulou M."/>
        </authorList>
    </citation>
    <scope>NUCLEOTIDE SEQUENCE</scope>
    <source>
        <tissue evidence="2">Whole organism</tissue>
    </source>
</reference>
<protein>
    <submittedName>
        <fullName evidence="2">Uncharacterized protein</fullName>
    </submittedName>
</protein>
<dbReference type="AlphaFoldDB" id="A0A0K2TH74"/>
<evidence type="ECO:0000256" key="1">
    <source>
        <dbReference type="SAM" id="MobiDB-lite"/>
    </source>
</evidence>
<dbReference type="EMBL" id="HACA01007586">
    <property type="protein sequence ID" value="CDW24947.1"/>
    <property type="molecule type" value="Transcribed_RNA"/>
</dbReference>
<feature type="compositionally biased region" description="Polar residues" evidence="1">
    <location>
        <begin position="87"/>
        <end position="102"/>
    </location>
</feature>
<accession>A0A0K2TH74</accession>
<proteinExistence type="predicted"/>
<name>A0A0K2TH74_LEPSM</name>